<keyword evidence="1" id="KW-1133">Transmembrane helix</keyword>
<reference evidence="2 3" key="1">
    <citation type="submission" date="2016-05" db="EMBL/GenBank/DDBJ databases">
        <title>Genomic and physiological characterization of Planctopirus sp. isolated from fresh water lake.</title>
        <authorList>
            <person name="Subhash Y."/>
            <person name="Ramana C."/>
        </authorList>
    </citation>
    <scope>NUCLEOTIDE SEQUENCE [LARGE SCALE GENOMIC DNA]</scope>
    <source>
        <strain evidence="2 3">JC280</strain>
    </source>
</reference>
<keyword evidence="3" id="KW-1185">Reference proteome</keyword>
<gene>
    <name evidence="2" type="ORF">A6X21_03480</name>
</gene>
<evidence type="ECO:0000256" key="1">
    <source>
        <dbReference type="SAM" id="Phobius"/>
    </source>
</evidence>
<dbReference type="PROSITE" id="PS51257">
    <property type="entry name" value="PROKAR_LIPOPROTEIN"/>
    <property type="match status" value="1"/>
</dbReference>
<evidence type="ECO:0000313" key="3">
    <source>
        <dbReference type="Proteomes" id="UP000094828"/>
    </source>
</evidence>
<dbReference type="AlphaFoldDB" id="A0A1C3END1"/>
<name>A0A1C3END1_9PLAN</name>
<keyword evidence="1" id="KW-0472">Membrane</keyword>
<comment type="caution">
    <text evidence="2">The sequence shown here is derived from an EMBL/GenBank/DDBJ whole genome shotgun (WGS) entry which is preliminary data.</text>
</comment>
<sequence>MTENRFFAVRLMLTTCLIAVSCFVIKQIYDRIQLNRYITHAQSQGLVVQTSQKSYLPASLYGQLPREITHWFDAHPHAVTFQIEKQQRFDPIEVALQIIPLIDQFPQKQCVTSCQVGQHSYPACNPALFKHLAKWPRVEKISLLKSPFLEEIPREQFEVVSRLISQIEYAMWFERIGQPPNHQVFEIQRELQKLQETRHH</sequence>
<keyword evidence="1" id="KW-0812">Transmembrane</keyword>
<feature type="transmembrane region" description="Helical" evidence="1">
    <location>
        <begin position="6"/>
        <end position="25"/>
    </location>
</feature>
<proteinExistence type="predicted"/>
<organism evidence="2 3">
    <name type="scientific">Planctopirus hydrillae</name>
    <dbReference type="NCBI Taxonomy" id="1841610"/>
    <lineage>
        <taxon>Bacteria</taxon>
        <taxon>Pseudomonadati</taxon>
        <taxon>Planctomycetota</taxon>
        <taxon>Planctomycetia</taxon>
        <taxon>Planctomycetales</taxon>
        <taxon>Planctomycetaceae</taxon>
        <taxon>Planctopirus</taxon>
    </lineage>
</organism>
<evidence type="ECO:0000313" key="2">
    <source>
        <dbReference type="EMBL" id="ODA34741.1"/>
    </source>
</evidence>
<accession>A0A1C3END1</accession>
<dbReference type="EMBL" id="LYDR01000039">
    <property type="protein sequence ID" value="ODA34741.1"/>
    <property type="molecule type" value="Genomic_DNA"/>
</dbReference>
<dbReference type="Proteomes" id="UP000094828">
    <property type="component" value="Unassembled WGS sequence"/>
</dbReference>
<protein>
    <submittedName>
        <fullName evidence="2">Uncharacterized protein</fullName>
    </submittedName>
</protein>